<keyword evidence="2" id="KW-0732">Signal</keyword>
<keyword evidence="4" id="KW-1185">Reference proteome</keyword>
<dbReference type="EMBL" id="KQ996494">
    <property type="protein sequence ID" value="KZV44820.1"/>
    <property type="molecule type" value="Genomic_DNA"/>
</dbReference>
<dbReference type="CDD" id="cd01837">
    <property type="entry name" value="SGNH_plant_lipase_like"/>
    <property type="match status" value="1"/>
</dbReference>
<dbReference type="Gene3D" id="3.40.50.1110">
    <property type="entry name" value="SGNH hydrolase"/>
    <property type="match status" value="1"/>
</dbReference>
<dbReference type="AlphaFoldDB" id="A0A2Z7CCP2"/>
<sequence>MMSLTVNIALSCLILLFTSSFEGAIPTAASKVPAIIVFGDSSVDSGNNNRISTVLKSNFRPYGRDFYGGRPTGRFSNGRIPPDFISEKFGLKPYVPAYLDPSYNVSDFATGVCFASAGTGFDNATSNVLFIIHRLPFMKHMDFHKSAMQNVIPLWKQVEYYKYYKETLKSYIGDKKSEYVIREALYIISLGTNDFLENYYSLSTNTRSRYSLDQYQDFLIDISERFVKQIYHLGARKISLTGLPPMGCLPLERATNLINGHGGGCMNGYNGVALRFNAKLNGLVARMNEEMEGIRVVFSDPYGVFLQMIRNPSSFGFEVSSVACCATGMFEMGYLCDELNPFTCRDADKYVFWDSFHPTQKTSRIIVDNLIQNSLHQFL</sequence>
<accession>A0A2Z7CCP2</accession>
<protein>
    <submittedName>
        <fullName evidence="3">GDSL esterase/lipase-like</fullName>
    </submittedName>
</protein>
<dbReference type="OrthoDB" id="1600564at2759"/>
<evidence type="ECO:0000256" key="2">
    <source>
        <dbReference type="SAM" id="SignalP"/>
    </source>
</evidence>
<proteinExistence type="inferred from homology"/>
<dbReference type="SUPFAM" id="SSF52266">
    <property type="entry name" value="SGNH hydrolase"/>
    <property type="match status" value="1"/>
</dbReference>
<evidence type="ECO:0000256" key="1">
    <source>
        <dbReference type="ARBA" id="ARBA00008668"/>
    </source>
</evidence>
<dbReference type="Pfam" id="PF00657">
    <property type="entry name" value="Lipase_GDSL"/>
    <property type="match status" value="1"/>
</dbReference>
<dbReference type="InterPro" id="IPR036514">
    <property type="entry name" value="SGNH_hydro_sf"/>
</dbReference>
<dbReference type="PANTHER" id="PTHR45642:SF46">
    <property type="entry name" value="OS06G0636700 PROTEIN"/>
    <property type="match status" value="1"/>
</dbReference>
<evidence type="ECO:0000313" key="3">
    <source>
        <dbReference type="EMBL" id="KZV44820.1"/>
    </source>
</evidence>
<gene>
    <name evidence="3" type="ORF">F511_09863</name>
</gene>
<feature type="signal peptide" evidence="2">
    <location>
        <begin position="1"/>
        <end position="23"/>
    </location>
</feature>
<name>A0A2Z7CCP2_9LAMI</name>
<dbReference type="InterPro" id="IPR050592">
    <property type="entry name" value="GDSL_lipolytic_enzyme"/>
</dbReference>
<dbReference type="GO" id="GO:0016788">
    <property type="term" value="F:hydrolase activity, acting on ester bonds"/>
    <property type="evidence" value="ECO:0007669"/>
    <property type="project" value="InterPro"/>
</dbReference>
<reference evidence="3 4" key="1">
    <citation type="journal article" date="2015" name="Proc. Natl. Acad. Sci. U.S.A.">
        <title>The resurrection genome of Boea hygrometrica: A blueprint for survival of dehydration.</title>
        <authorList>
            <person name="Xiao L."/>
            <person name="Yang G."/>
            <person name="Zhang L."/>
            <person name="Yang X."/>
            <person name="Zhao S."/>
            <person name="Ji Z."/>
            <person name="Zhou Q."/>
            <person name="Hu M."/>
            <person name="Wang Y."/>
            <person name="Chen M."/>
            <person name="Xu Y."/>
            <person name="Jin H."/>
            <person name="Xiao X."/>
            <person name="Hu G."/>
            <person name="Bao F."/>
            <person name="Hu Y."/>
            <person name="Wan P."/>
            <person name="Li L."/>
            <person name="Deng X."/>
            <person name="Kuang T."/>
            <person name="Xiang C."/>
            <person name="Zhu J.K."/>
            <person name="Oliver M.J."/>
            <person name="He Y."/>
        </authorList>
    </citation>
    <scope>NUCLEOTIDE SEQUENCE [LARGE SCALE GENOMIC DNA]</scope>
    <source>
        <strain evidence="4">cv. XS01</strain>
    </source>
</reference>
<dbReference type="InterPro" id="IPR035669">
    <property type="entry name" value="SGNH_plant_lipase-like"/>
</dbReference>
<dbReference type="Proteomes" id="UP000250235">
    <property type="component" value="Unassembled WGS sequence"/>
</dbReference>
<dbReference type="FunFam" id="3.40.50.1110:FF:000003">
    <property type="entry name" value="GDSL esterase/lipase APG"/>
    <property type="match status" value="1"/>
</dbReference>
<dbReference type="PANTHER" id="PTHR45642">
    <property type="entry name" value="GDSL ESTERASE/LIPASE EXL3"/>
    <property type="match status" value="1"/>
</dbReference>
<evidence type="ECO:0000313" key="4">
    <source>
        <dbReference type="Proteomes" id="UP000250235"/>
    </source>
</evidence>
<comment type="similarity">
    <text evidence="1">Belongs to the 'GDSL' lipolytic enzyme family.</text>
</comment>
<dbReference type="InterPro" id="IPR001087">
    <property type="entry name" value="GDSL"/>
</dbReference>
<feature type="chain" id="PRO_5016277675" evidence="2">
    <location>
        <begin position="24"/>
        <end position="379"/>
    </location>
</feature>
<organism evidence="3 4">
    <name type="scientific">Dorcoceras hygrometricum</name>
    <dbReference type="NCBI Taxonomy" id="472368"/>
    <lineage>
        <taxon>Eukaryota</taxon>
        <taxon>Viridiplantae</taxon>
        <taxon>Streptophyta</taxon>
        <taxon>Embryophyta</taxon>
        <taxon>Tracheophyta</taxon>
        <taxon>Spermatophyta</taxon>
        <taxon>Magnoliopsida</taxon>
        <taxon>eudicotyledons</taxon>
        <taxon>Gunneridae</taxon>
        <taxon>Pentapetalae</taxon>
        <taxon>asterids</taxon>
        <taxon>lamiids</taxon>
        <taxon>Lamiales</taxon>
        <taxon>Gesneriaceae</taxon>
        <taxon>Didymocarpoideae</taxon>
        <taxon>Trichosporeae</taxon>
        <taxon>Loxocarpinae</taxon>
        <taxon>Dorcoceras</taxon>
    </lineage>
</organism>